<name>A0A7G7BE45_9ACTN</name>
<dbReference type="AlphaFoldDB" id="A0A7G7BE45"/>
<dbReference type="Gene3D" id="2.60.40.1610">
    <property type="entry name" value="Domain of unknown function DUF1254"/>
    <property type="match status" value="1"/>
</dbReference>
<evidence type="ECO:0000313" key="2">
    <source>
        <dbReference type="EMBL" id="QNE73610.1"/>
    </source>
</evidence>
<dbReference type="Pfam" id="PF06863">
    <property type="entry name" value="DUF1254"/>
    <property type="match status" value="1"/>
</dbReference>
<sequence length="177" mass="19953">MAQAKCCPADRQESWSVRRPFHGNRDRSESLQQATRISPQFMESISTPEQVETHLGSLEFPLGMPTEETANRVYDHLDHVYAVSAFLNAYSGVDMWAFRKGFLDAGIRDHDVMICSEFMDAKSLVLTGNADTVYFVTFLDLTEGPMVVEMPPGTLNFVNDMWFRWVTDAGLPAMAMS</sequence>
<dbReference type="Proteomes" id="UP000515307">
    <property type="component" value="Chromosome"/>
</dbReference>
<accession>A0A7G7BE45</accession>
<evidence type="ECO:0000259" key="1">
    <source>
        <dbReference type="Pfam" id="PF06863"/>
    </source>
</evidence>
<dbReference type="KEGG" id="sfiy:F0344_02370"/>
<protein>
    <submittedName>
        <fullName evidence="2">DUF1254 domain-containing protein</fullName>
    </submittedName>
</protein>
<keyword evidence="3" id="KW-1185">Reference proteome</keyword>
<gene>
    <name evidence="2" type="ORF">F0344_02370</name>
</gene>
<feature type="domain" description="DUF1254" evidence="1">
    <location>
        <begin position="119"/>
        <end position="170"/>
    </location>
</feature>
<proteinExistence type="predicted"/>
<organism evidence="2 3">
    <name type="scientific">Streptomyces finlayi</name>
    <dbReference type="NCBI Taxonomy" id="67296"/>
    <lineage>
        <taxon>Bacteria</taxon>
        <taxon>Bacillati</taxon>
        <taxon>Actinomycetota</taxon>
        <taxon>Actinomycetes</taxon>
        <taxon>Kitasatosporales</taxon>
        <taxon>Streptomycetaceae</taxon>
        <taxon>Streptomyces</taxon>
    </lineage>
</organism>
<dbReference type="InterPro" id="IPR010679">
    <property type="entry name" value="DUF1254"/>
</dbReference>
<dbReference type="EMBL" id="CP045702">
    <property type="protein sequence ID" value="QNE73610.1"/>
    <property type="molecule type" value="Genomic_DNA"/>
</dbReference>
<dbReference type="SUPFAM" id="SSF160935">
    <property type="entry name" value="VPA0735-like"/>
    <property type="match status" value="1"/>
</dbReference>
<dbReference type="InterPro" id="IPR037050">
    <property type="entry name" value="DUF1254_sf"/>
</dbReference>
<evidence type="ECO:0000313" key="3">
    <source>
        <dbReference type="Proteomes" id="UP000515307"/>
    </source>
</evidence>
<reference evidence="3" key="1">
    <citation type="submission" date="2019-10" db="EMBL/GenBank/DDBJ databases">
        <title>Antimicrobial potential of Antarctic Bacteria.</title>
        <authorList>
            <person name="Benaud N."/>
            <person name="Edwards R.J."/>
            <person name="Ferrari B.C."/>
        </authorList>
    </citation>
    <scope>NUCLEOTIDE SEQUENCE [LARGE SCALE GENOMIC DNA]</scope>
    <source>
        <strain evidence="3">NBSH44</strain>
    </source>
</reference>